<gene>
    <name evidence="2" type="ORF">BCR36DRAFT_355962</name>
</gene>
<evidence type="ECO:0000313" key="2">
    <source>
        <dbReference type="EMBL" id="ORX47338.1"/>
    </source>
</evidence>
<dbReference type="GO" id="GO:0004113">
    <property type="term" value="F:2',3'-cyclic-nucleotide 3'-phosphodiesterase activity"/>
    <property type="evidence" value="ECO:0007669"/>
    <property type="project" value="TreeGrafter"/>
</dbReference>
<keyword evidence="1" id="KW-0472">Membrane</keyword>
<evidence type="ECO:0000256" key="1">
    <source>
        <dbReference type="SAM" id="Phobius"/>
    </source>
</evidence>
<sequence>MDNNYFNIDNNKKDKDTNKKENIDNIFMENEKPKNPLKDNFGYLFSDEKMNEDYQELNKEEMMIKIKQKIKEIKEKESEIHKKFKNGYIPIDNCNQTDFLKTFYQNNQKFKNGEEEEKTTPLNNHYHEKIPTKNNNFNYSLQEEGVGYIGKCTLKLDKFLKYFMQILNVLLGAAFFIAVIFYFTGVHFGSFSHPNSNNISAVHRKYRKRPTQSLEFKGYSLLMTPERTSETYKLLNNTVADLSREYKTELFEPHLTLYAPIDMPLENLKKKLNSLSMMEPFELKMTNITTGNKYYQCVLGKVELTHDLEYIYRRVMELLELENKNGYFPHVSLIYGDFHNIMKRRILNEIMYERNYVNYLPLKFTISQIEIWKTEGETKTWKCHDIIPFSTDDSEDEIIDEKN</sequence>
<protein>
    <submittedName>
        <fullName evidence="2">LigT-like protein</fullName>
    </submittedName>
</protein>
<comment type="caution">
    <text evidence="2">The sequence shown here is derived from an EMBL/GenBank/DDBJ whole genome shotgun (WGS) entry which is preliminary data.</text>
</comment>
<accession>A0A1Y1V4S6</accession>
<dbReference type="InterPro" id="IPR012386">
    <property type="entry name" value="Cyclic-nucl_3Pdiesterase"/>
</dbReference>
<dbReference type="Proteomes" id="UP000193719">
    <property type="component" value="Unassembled WGS sequence"/>
</dbReference>
<keyword evidence="1" id="KW-1133">Transmembrane helix</keyword>
<reference evidence="2 3" key="1">
    <citation type="submission" date="2016-08" db="EMBL/GenBank/DDBJ databases">
        <title>Genomes of anaerobic fungi encode conserved fungal cellulosomes for biomass hydrolysis.</title>
        <authorList>
            <consortium name="DOE Joint Genome Institute"/>
            <person name="Haitjema C.H."/>
            <person name="Gilmore S.P."/>
            <person name="Henske J.K."/>
            <person name="Solomon K.V."/>
            <person name="De Groot R."/>
            <person name="Kuo A."/>
            <person name="Mondo S.J."/>
            <person name="Salamov A.A."/>
            <person name="Labutti K."/>
            <person name="Zhao Z."/>
            <person name="Chiniquy J."/>
            <person name="Barry K."/>
            <person name="Brewer H.M."/>
            <person name="Purvine S.O."/>
            <person name="Wright A.T."/>
            <person name="Boxma B."/>
            <person name="Van Alen T."/>
            <person name="Hackstein J.H."/>
            <person name="Baker S.E."/>
            <person name="Grigoriev I.V."/>
            <person name="O'Malley M.A."/>
        </authorList>
    </citation>
    <scope>NUCLEOTIDE SEQUENCE [LARGE SCALE GENOMIC DNA]</scope>
    <source>
        <strain evidence="3">finn</strain>
    </source>
</reference>
<name>A0A1Y1V4S6_9FUNG</name>
<proteinExistence type="predicted"/>
<dbReference type="PANTHER" id="PTHR28141">
    <property type="entry name" value="2',3'-CYCLIC-NUCLEOTIDE 3'-PHOSPHODIESTERASE"/>
    <property type="match status" value="1"/>
</dbReference>
<feature type="transmembrane region" description="Helical" evidence="1">
    <location>
        <begin position="162"/>
        <end position="183"/>
    </location>
</feature>
<dbReference type="Gene3D" id="3.90.1140.10">
    <property type="entry name" value="Cyclic phosphodiesterase"/>
    <property type="match status" value="1"/>
</dbReference>
<organism evidence="2 3">
    <name type="scientific">Piromyces finnis</name>
    <dbReference type="NCBI Taxonomy" id="1754191"/>
    <lineage>
        <taxon>Eukaryota</taxon>
        <taxon>Fungi</taxon>
        <taxon>Fungi incertae sedis</taxon>
        <taxon>Chytridiomycota</taxon>
        <taxon>Chytridiomycota incertae sedis</taxon>
        <taxon>Neocallimastigomycetes</taxon>
        <taxon>Neocallimastigales</taxon>
        <taxon>Neocallimastigaceae</taxon>
        <taxon>Piromyces</taxon>
    </lineage>
</organism>
<dbReference type="InterPro" id="IPR009097">
    <property type="entry name" value="Cyclic_Pdiesterase"/>
</dbReference>
<reference evidence="2 3" key="2">
    <citation type="submission" date="2016-08" db="EMBL/GenBank/DDBJ databases">
        <title>Pervasive Adenine N6-methylation of Active Genes in Fungi.</title>
        <authorList>
            <consortium name="DOE Joint Genome Institute"/>
            <person name="Mondo S.J."/>
            <person name="Dannebaum R.O."/>
            <person name="Kuo R.C."/>
            <person name="Labutti K."/>
            <person name="Haridas S."/>
            <person name="Kuo A."/>
            <person name="Salamov A."/>
            <person name="Ahrendt S.R."/>
            <person name="Lipzen A."/>
            <person name="Sullivan W."/>
            <person name="Andreopoulos W.B."/>
            <person name="Clum A."/>
            <person name="Lindquist E."/>
            <person name="Daum C."/>
            <person name="Ramamoorthy G.K."/>
            <person name="Gryganskyi A."/>
            <person name="Culley D."/>
            <person name="Magnuson J.K."/>
            <person name="James T.Y."/>
            <person name="O'Malley M.A."/>
            <person name="Stajich J.E."/>
            <person name="Spatafora J.W."/>
            <person name="Visel A."/>
            <person name="Grigoriev I.V."/>
        </authorList>
    </citation>
    <scope>NUCLEOTIDE SEQUENCE [LARGE SCALE GENOMIC DNA]</scope>
    <source>
        <strain evidence="3">finn</strain>
    </source>
</reference>
<dbReference type="SUPFAM" id="SSF55144">
    <property type="entry name" value="LigT-like"/>
    <property type="match status" value="1"/>
</dbReference>
<keyword evidence="3" id="KW-1185">Reference proteome</keyword>
<dbReference type="Pfam" id="PF07823">
    <property type="entry name" value="CPDase"/>
    <property type="match status" value="1"/>
</dbReference>
<dbReference type="GO" id="GO:0009187">
    <property type="term" value="P:cyclic nucleotide metabolic process"/>
    <property type="evidence" value="ECO:0007669"/>
    <property type="project" value="TreeGrafter"/>
</dbReference>
<dbReference type="PANTHER" id="PTHR28141:SF1">
    <property type="entry name" value="2',3'-CYCLIC-NUCLEOTIDE 3'-PHOSPHODIESTERASE"/>
    <property type="match status" value="1"/>
</dbReference>
<dbReference type="EMBL" id="MCFH01000031">
    <property type="protein sequence ID" value="ORX47338.1"/>
    <property type="molecule type" value="Genomic_DNA"/>
</dbReference>
<keyword evidence="1" id="KW-0812">Transmembrane</keyword>
<evidence type="ECO:0000313" key="3">
    <source>
        <dbReference type="Proteomes" id="UP000193719"/>
    </source>
</evidence>
<dbReference type="OrthoDB" id="514292at2759"/>
<dbReference type="AlphaFoldDB" id="A0A1Y1V4S6"/>
<dbReference type="STRING" id="1754191.A0A1Y1V4S6"/>